<comment type="caution">
    <text evidence="2">The sequence shown here is derived from an EMBL/GenBank/DDBJ whole genome shotgun (WGS) entry which is preliminary data.</text>
</comment>
<evidence type="ECO:0000259" key="1">
    <source>
        <dbReference type="Pfam" id="PF26215"/>
    </source>
</evidence>
<dbReference type="EMBL" id="CAJOBB010007115">
    <property type="protein sequence ID" value="CAF4178575.1"/>
    <property type="molecule type" value="Genomic_DNA"/>
</dbReference>
<organism evidence="2 3">
    <name type="scientific">Adineta steineri</name>
    <dbReference type="NCBI Taxonomy" id="433720"/>
    <lineage>
        <taxon>Eukaryota</taxon>
        <taxon>Metazoa</taxon>
        <taxon>Spiralia</taxon>
        <taxon>Gnathifera</taxon>
        <taxon>Rotifera</taxon>
        <taxon>Eurotatoria</taxon>
        <taxon>Bdelloidea</taxon>
        <taxon>Adinetida</taxon>
        <taxon>Adinetidae</taxon>
        <taxon>Adineta</taxon>
    </lineage>
</organism>
<gene>
    <name evidence="2" type="ORF">KXQ929_LOCUS38812</name>
</gene>
<sequence length="550" mass="64483">MIQKKILEKANQFHPNIKLEYHIGQNLLFLDIILHNNNGQLLSSVYHKSAAEPAVLSFLSDHPRQIFRNVIQTALMRPIRYSSTLEVFNIERRTIRLMLLYNSYPSTYINEQFQRFFMKYTSSSSSSSSSQSLLPLIANEQEFIDLREKLLAQLSIKQILMTKSANTVEIISNVQQDARTTIPITKIIVKRKNIDKFINNIFIHCVHESRFDGLQRHIHEIHDSFFKNTDYRNIRLVVGHRNNPNLNFQLSRKRPRSSLLKDPSKKYEQWSYYYNLGVNKGIWNGRVSKSMALINSMCYSYGRSKILIEQRQKNFTKKLQQLQINIDEHVKQISLSTADMNNLMTIINDFLYRDQYELRMELERRRSILKFDAKDHQLVHTFYNLKPRQTEIHSAKTIWKAVQDEQALKYEIALFKTWLSSSKSSSSLTSCTFQDLALTKINDIFTHLIFDKQLSSTATNHQTNSTDQFIEDIIMKTISTAETIAENYVQKMNNEKQKLSNNQEKFKKPPTVDSVITAIENRQLNTVERAQYNIEQILKTIFQDNIITKT</sequence>
<protein>
    <recommendedName>
        <fullName evidence="1">Helix-turn-helix domain-containing protein</fullName>
    </recommendedName>
</protein>
<reference evidence="2" key="1">
    <citation type="submission" date="2021-02" db="EMBL/GenBank/DDBJ databases">
        <authorList>
            <person name="Nowell W R."/>
        </authorList>
    </citation>
    <scope>NUCLEOTIDE SEQUENCE</scope>
</reference>
<dbReference type="Proteomes" id="UP000663868">
    <property type="component" value="Unassembled WGS sequence"/>
</dbReference>
<evidence type="ECO:0000313" key="2">
    <source>
        <dbReference type="EMBL" id="CAF4178575.1"/>
    </source>
</evidence>
<dbReference type="AlphaFoldDB" id="A0A819ZSJ6"/>
<proteinExistence type="predicted"/>
<evidence type="ECO:0000313" key="3">
    <source>
        <dbReference type="Proteomes" id="UP000663868"/>
    </source>
</evidence>
<dbReference type="InterPro" id="IPR058912">
    <property type="entry name" value="HTH_animal"/>
</dbReference>
<accession>A0A819ZSJ6</accession>
<feature type="domain" description="Helix-turn-helix" evidence="1">
    <location>
        <begin position="55"/>
        <end position="114"/>
    </location>
</feature>
<dbReference type="Pfam" id="PF26215">
    <property type="entry name" value="HTH_animal"/>
    <property type="match status" value="1"/>
</dbReference>
<name>A0A819ZSJ6_9BILA</name>